<evidence type="ECO:0000313" key="1">
    <source>
        <dbReference type="EMBL" id="CUO55150.1"/>
    </source>
</evidence>
<reference evidence="2" key="2">
    <citation type="submission" date="2023-07" db="EMBL/GenBank/DDBJ databases">
        <title>Whole Genome Sequencing of Colonoscopy isolates.</title>
        <authorList>
            <person name="Surve S.V."/>
            <person name="Valls R.A."/>
            <person name="Barrak K.E."/>
            <person name="Gardner T.B."/>
            <person name="O'Toole G.A."/>
        </authorList>
    </citation>
    <scope>NUCLEOTIDE SEQUENCE</scope>
    <source>
        <strain evidence="2">GP0119</strain>
    </source>
</reference>
<name>A0A174G2R8_9BACE</name>
<accession>A0A174G2R8</accession>
<dbReference type="DNASU" id="1074145"/>
<dbReference type="Proteomes" id="UP001170023">
    <property type="component" value="Unassembled WGS sequence"/>
</dbReference>
<dbReference type="Proteomes" id="UP000095657">
    <property type="component" value="Unassembled WGS sequence"/>
</dbReference>
<gene>
    <name evidence="1" type="ORF">ERS852494_00166</name>
    <name evidence="2" type="ORF">Q4469_15650</name>
</gene>
<sequence>MNIIKNWLLAICAILLMNGCAPLRMPVIVRNAPVEMYKYAYISPTKELTSSTGGTYGGQYGIYGSSTTKSVNPSDVIAGILIKEGYVILPELKPELANETLIVNYGESGRRNRGLGYTIEVTIQFNSAKTNEMICSCTAEGQGETEADDIRQAIRRALSTLFPKK</sequence>
<evidence type="ECO:0008006" key="4">
    <source>
        <dbReference type="Google" id="ProtNLM"/>
    </source>
</evidence>
<evidence type="ECO:0000313" key="3">
    <source>
        <dbReference type="Proteomes" id="UP000095657"/>
    </source>
</evidence>
<dbReference type="EMBL" id="JAUONL010000015">
    <property type="protein sequence ID" value="MDO6359107.1"/>
    <property type="molecule type" value="Genomic_DNA"/>
</dbReference>
<organism evidence="1 3">
    <name type="scientific">Bacteroides caccae</name>
    <dbReference type="NCBI Taxonomy" id="47678"/>
    <lineage>
        <taxon>Bacteria</taxon>
        <taxon>Pseudomonadati</taxon>
        <taxon>Bacteroidota</taxon>
        <taxon>Bacteroidia</taxon>
        <taxon>Bacteroidales</taxon>
        <taxon>Bacteroidaceae</taxon>
        <taxon>Bacteroides</taxon>
    </lineage>
</organism>
<protein>
    <recommendedName>
        <fullName evidence="4">DUF4136 domain-containing protein</fullName>
    </recommendedName>
</protein>
<dbReference type="RefSeq" id="WP_011108568.1">
    <property type="nucleotide sequence ID" value="NZ_CZAI01000001.1"/>
</dbReference>
<dbReference type="GeneID" id="60924181"/>
<evidence type="ECO:0000313" key="2">
    <source>
        <dbReference type="EMBL" id="MDO6359107.1"/>
    </source>
</evidence>
<dbReference type="EMBL" id="CZAI01000001">
    <property type="protein sequence ID" value="CUO55150.1"/>
    <property type="molecule type" value="Genomic_DNA"/>
</dbReference>
<reference evidence="1 3" key="1">
    <citation type="submission" date="2015-09" db="EMBL/GenBank/DDBJ databases">
        <authorList>
            <consortium name="Pathogen Informatics"/>
        </authorList>
    </citation>
    <scope>NUCLEOTIDE SEQUENCE [LARGE SCALE GENOMIC DNA]</scope>
    <source>
        <strain evidence="1 3">2789STDY5834880</strain>
    </source>
</reference>
<proteinExistence type="predicted"/>
<dbReference type="STRING" id="47678.ERS852494_00166"/>
<dbReference type="AlphaFoldDB" id="A0A174G2R8"/>